<keyword evidence="1" id="KW-0812">Transmembrane</keyword>
<comment type="caution">
    <text evidence="2">The sequence shown here is derived from an EMBL/GenBank/DDBJ whole genome shotgun (WGS) entry which is preliminary data.</text>
</comment>
<feature type="transmembrane region" description="Helical" evidence="1">
    <location>
        <begin position="21"/>
        <end position="42"/>
    </location>
</feature>
<evidence type="ECO:0000256" key="1">
    <source>
        <dbReference type="SAM" id="Phobius"/>
    </source>
</evidence>
<organism evidence="2 3">
    <name type="scientific">Spirosoma arboris</name>
    <dbReference type="NCBI Taxonomy" id="2682092"/>
    <lineage>
        <taxon>Bacteria</taxon>
        <taxon>Pseudomonadati</taxon>
        <taxon>Bacteroidota</taxon>
        <taxon>Cytophagia</taxon>
        <taxon>Cytophagales</taxon>
        <taxon>Cytophagaceae</taxon>
        <taxon>Spirosoma</taxon>
    </lineage>
</organism>
<dbReference type="InterPro" id="IPR025345">
    <property type="entry name" value="DUF4249"/>
</dbReference>
<dbReference type="AlphaFoldDB" id="A0A7K1S5E6"/>
<protein>
    <submittedName>
        <fullName evidence="2">DUF4249 family protein</fullName>
    </submittedName>
</protein>
<gene>
    <name evidence="2" type="ORF">GO755_02815</name>
</gene>
<dbReference type="Pfam" id="PF14054">
    <property type="entry name" value="DUF4249"/>
    <property type="match status" value="1"/>
</dbReference>
<keyword evidence="3" id="KW-1185">Reference proteome</keyword>
<evidence type="ECO:0000313" key="2">
    <source>
        <dbReference type="EMBL" id="MVM28950.1"/>
    </source>
</evidence>
<keyword evidence="1" id="KW-0472">Membrane</keyword>
<proteinExistence type="predicted"/>
<evidence type="ECO:0000313" key="3">
    <source>
        <dbReference type="Proteomes" id="UP000436006"/>
    </source>
</evidence>
<name>A0A7K1S5E6_9BACT</name>
<keyword evidence="1" id="KW-1133">Transmembrane helix</keyword>
<dbReference type="Proteomes" id="UP000436006">
    <property type="component" value="Unassembled WGS sequence"/>
</dbReference>
<accession>A0A7K1S5E6</accession>
<reference evidence="2 3" key="1">
    <citation type="submission" date="2019-12" db="EMBL/GenBank/DDBJ databases">
        <title>Spirosoma sp. HMF4905 genome sequencing and assembly.</title>
        <authorList>
            <person name="Kang H."/>
            <person name="Cha I."/>
            <person name="Kim H."/>
            <person name="Joh K."/>
        </authorList>
    </citation>
    <scope>NUCLEOTIDE SEQUENCE [LARGE SCALE GENOMIC DNA]</scope>
    <source>
        <strain evidence="2 3">HMF4905</strain>
    </source>
</reference>
<dbReference type="EMBL" id="WPIN01000001">
    <property type="protein sequence ID" value="MVM28950.1"/>
    <property type="molecule type" value="Genomic_DNA"/>
</dbReference>
<sequence>MKQDVFKHGENRDRYRDKRRFIKFLCGSLHSLVYLCVITFSACVSEVQLPIRQVAARLVVDGLITDEAPPYPIKLTLSGAYSSGGGFPEELIINGAVVTITDNGDRTVQLEQDPLLPSYYWVRDTTFRGQAGHRYTLKVVMPNGTVYVSSPELLAPVAPLDRISAEYQRSDGSFGQPDSYRILIDTHDPATLGDYYRWSTFSYVPRWTSFDPQHPPSSGTDVCNTCSCWVPYYSQLTNVLSDALINGNTISHRQVFNSPVYATGKQYVEVRQYSLTRSAYQYWTHFEEQRSRTGSLFDPQPASIEGNVHQQADTTVLALGYFGASSVSKQRLVVRGDTIQYDKFLNRLNKSFIPPGHCPDNFSIFQLGPPVGW</sequence>